<dbReference type="EMBL" id="AP012057">
    <property type="protein sequence ID" value="BAN04247.1"/>
    <property type="molecule type" value="Genomic_DNA"/>
</dbReference>
<keyword evidence="3" id="KW-0479">Metal-binding</keyword>
<evidence type="ECO:0000256" key="5">
    <source>
        <dbReference type="ARBA" id="ARBA00037900"/>
    </source>
</evidence>
<dbReference type="SUPFAM" id="SSF52499">
    <property type="entry name" value="Isochorismatase-like hydrolases"/>
    <property type="match status" value="1"/>
</dbReference>
<gene>
    <name evidence="9" type="primary">pncA</name>
    <name evidence="9" type="ORF">YM304_39330</name>
</gene>
<keyword evidence="2" id="KW-0662">Pyridine nucleotide biosynthesis</keyword>
<dbReference type="PANTHER" id="PTHR11080">
    <property type="entry name" value="PYRAZINAMIDASE/NICOTINAMIDASE"/>
    <property type="match status" value="1"/>
</dbReference>
<dbReference type="PANTHER" id="PTHR11080:SF2">
    <property type="entry name" value="LD05707P"/>
    <property type="match status" value="1"/>
</dbReference>
<evidence type="ECO:0000259" key="8">
    <source>
        <dbReference type="Pfam" id="PF00857"/>
    </source>
</evidence>
<dbReference type="InterPro" id="IPR000868">
    <property type="entry name" value="Isochorismatase-like_dom"/>
</dbReference>
<evidence type="ECO:0000313" key="9">
    <source>
        <dbReference type="EMBL" id="BAN04247.1"/>
    </source>
</evidence>
<evidence type="ECO:0000256" key="1">
    <source>
        <dbReference type="ARBA" id="ARBA00006336"/>
    </source>
</evidence>
<dbReference type="Proteomes" id="UP000011863">
    <property type="component" value="Chromosome"/>
</dbReference>
<dbReference type="RefSeq" id="WP_015443494.1">
    <property type="nucleotide sequence ID" value="NC_020520.1"/>
</dbReference>
<dbReference type="Pfam" id="PF00857">
    <property type="entry name" value="Isochorismatase"/>
    <property type="match status" value="1"/>
</dbReference>
<name>A0A6C7EBX4_ILUCY</name>
<evidence type="ECO:0000256" key="6">
    <source>
        <dbReference type="ARBA" id="ARBA00039017"/>
    </source>
</evidence>
<reference evidence="9 10" key="1">
    <citation type="journal article" date="2013" name="Int. J. Syst. Evol. Microbiol.">
        <title>Ilumatobacter nonamiense sp. nov. and Ilumatobacter coccineum sp. nov., isolated from seashore sand.</title>
        <authorList>
            <person name="Matsumoto A."/>
            <person name="Kasai H."/>
            <person name="Matsuo Y."/>
            <person name="Shizuri Y."/>
            <person name="Ichikawa N."/>
            <person name="Fujita N."/>
            <person name="Omura S."/>
            <person name="Takahashi Y."/>
        </authorList>
    </citation>
    <scope>NUCLEOTIDE SEQUENCE [LARGE SCALE GENOMIC DNA]</scope>
    <source>
        <strain evidence="10">NBRC 103263 / KCTC 29153 / YM16-304</strain>
    </source>
</reference>
<proteinExistence type="inferred from homology"/>
<evidence type="ECO:0000256" key="7">
    <source>
        <dbReference type="ARBA" id="ARBA00043224"/>
    </source>
</evidence>
<dbReference type="GO" id="GO:0019363">
    <property type="term" value="P:pyridine nucleotide biosynthetic process"/>
    <property type="evidence" value="ECO:0007669"/>
    <property type="project" value="UniProtKB-KW"/>
</dbReference>
<evidence type="ECO:0000256" key="2">
    <source>
        <dbReference type="ARBA" id="ARBA00022642"/>
    </source>
</evidence>
<dbReference type="GO" id="GO:0046872">
    <property type="term" value="F:metal ion binding"/>
    <property type="evidence" value="ECO:0007669"/>
    <property type="project" value="UniProtKB-KW"/>
</dbReference>
<evidence type="ECO:0000313" key="10">
    <source>
        <dbReference type="Proteomes" id="UP000011863"/>
    </source>
</evidence>
<protein>
    <recommendedName>
        <fullName evidence="6">nicotinamidase</fullName>
        <ecNumber evidence="6">3.5.1.19</ecNumber>
    </recommendedName>
    <alternativeName>
        <fullName evidence="7">Nicotinamide deamidase</fullName>
    </alternativeName>
</protein>
<accession>A0A6C7EBX4</accession>
<evidence type="ECO:0000256" key="4">
    <source>
        <dbReference type="ARBA" id="ARBA00022801"/>
    </source>
</evidence>
<keyword evidence="10" id="KW-1185">Reference proteome</keyword>
<sequence length="203" mass="21375">MTTSQHDARTALIVVDMQNDFGHPDGSLFVEGGDTIVGAINDKIEEVAGDGGLVVLTQDWHPASTPHFIDDGGVWPTHCVAGTWGAELVDGLDPNHRASAVIRKGTNGEDGYSAFSMREPGGDVDIPTGLAGLLRERGVERVVVVGLATDVCVSATAQSAATEDFETFVVWDATRPVYTDADTHTRTIDELNDAGVIVIGSTS</sequence>
<dbReference type="EC" id="3.5.1.19" evidence="6"/>
<comment type="pathway">
    <text evidence="5">Cofactor biosynthesis; nicotinate biosynthesis; nicotinate from nicotinamide: step 1/1.</text>
</comment>
<feature type="domain" description="Isochorismatase-like" evidence="8">
    <location>
        <begin position="10"/>
        <end position="201"/>
    </location>
</feature>
<dbReference type="GO" id="GO:0008936">
    <property type="term" value="F:nicotinamidase activity"/>
    <property type="evidence" value="ECO:0007669"/>
    <property type="project" value="UniProtKB-EC"/>
</dbReference>
<dbReference type="InterPro" id="IPR052347">
    <property type="entry name" value="Isochorismatase_Nicotinamidase"/>
</dbReference>
<keyword evidence="4 9" id="KW-0378">Hydrolase</keyword>
<dbReference type="InterPro" id="IPR036380">
    <property type="entry name" value="Isochorismatase-like_sf"/>
</dbReference>
<organism evidence="9 10">
    <name type="scientific">Ilumatobacter coccineus (strain NBRC 103263 / KCTC 29153 / YM16-304)</name>
    <dbReference type="NCBI Taxonomy" id="1313172"/>
    <lineage>
        <taxon>Bacteria</taxon>
        <taxon>Bacillati</taxon>
        <taxon>Actinomycetota</taxon>
        <taxon>Acidimicrobiia</taxon>
        <taxon>Acidimicrobiales</taxon>
        <taxon>Ilumatobacteraceae</taxon>
        <taxon>Ilumatobacter</taxon>
    </lineage>
</organism>
<dbReference type="AlphaFoldDB" id="A0A6C7EBX4"/>
<dbReference type="KEGG" id="aym:YM304_39330"/>
<dbReference type="OrthoDB" id="9791276at2"/>
<dbReference type="Gene3D" id="3.40.50.850">
    <property type="entry name" value="Isochorismatase-like"/>
    <property type="match status" value="1"/>
</dbReference>
<evidence type="ECO:0000256" key="3">
    <source>
        <dbReference type="ARBA" id="ARBA00022723"/>
    </source>
</evidence>
<comment type="similarity">
    <text evidence="1">Belongs to the isochorismatase family.</text>
</comment>